<dbReference type="PROSITE" id="PS50850">
    <property type="entry name" value="MFS"/>
    <property type="match status" value="1"/>
</dbReference>
<feature type="transmembrane region" description="Helical" evidence="5">
    <location>
        <begin position="171"/>
        <end position="190"/>
    </location>
</feature>
<keyword evidence="8" id="KW-1185">Reference proteome</keyword>
<gene>
    <name evidence="7" type="ORF">IWH25_09655</name>
</gene>
<dbReference type="Pfam" id="PF07690">
    <property type="entry name" value="MFS_1"/>
    <property type="match status" value="1"/>
</dbReference>
<feature type="transmembrane region" description="Helical" evidence="5">
    <location>
        <begin position="374"/>
        <end position="395"/>
    </location>
</feature>
<evidence type="ECO:0000256" key="3">
    <source>
        <dbReference type="ARBA" id="ARBA00022989"/>
    </source>
</evidence>
<dbReference type="Proteomes" id="UP000663444">
    <property type="component" value="Chromosome"/>
</dbReference>
<dbReference type="PROSITE" id="PS00217">
    <property type="entry name" value="SUGAR_TRANSPORT_2"/>
    <property type="match status" value="1"/>
</dbReference>
<dbReference type="EMBL" id="CP064781">
    <property type="protein sequence ID" value="QRJ65557.1"/>
    <property type="molecule type" value="Genomic_DNA"/>
</dbReference>
<reference evidence="7" key="1">
    <citation type="submission" date="2020-11" db="EMBL/GenBank/DDBJ databases">
        <title>Azospira restricta DSM 18626 genome sequence.</title>
        <authorList>
            <person name="Moe W.M."/>
        </authorList>
    </citation>
    <scope>NUCLEOTIDE SEQUENCE</scope>
    <source>
        <strain evidence="7">DSM 18626</strain>
    </source>
</reference>
<dbReference type="PANTHER" id="PTHR23518">
    <property type="entry name" value="C-METHYLTRANSFERASE"/>
    <property type="match status" value="1"/>
</dbReference>
<protein>
    <submittedName>
        <fullName evidence="7">MFS transporter</fullName>
    </submittedName>
</protein>
<proteinExistence type="predicted"/>
<dbReference type="GO" id="GO:0016020">
    <property type="term" value="C:membrane"/>
    <property type="evidence" value="ECO:0007669"/>
    <property type="project" value="UniProtKB-SubCell"/>
</dbReference>
<comment type="subcellular location">
    <subcellularLocation>
        <location evidence="1">Membrane</location>
        <topology evidence="1">Multi-pass membrane protein</topology>
    </subcellularLocation>
</comment>
<dbReference type="InterPro" id="IPR036259">
    <property type="entry name" value="MFS_trans_sf"/>
</dbReference>
<dbReference type="KEGG" id="ares:IWH25_09655"/>
<evidence type="ECO:0000256" key="2">
    <source>
        <dbReference type="ARBA" id="ARBA00022692"/>
    </source>
</evidence>
<evidence type="ECO:0000256" key="1">
    <source>
        <dbReference type="ARBA" id="ARBA00004141"/>
    </source>
</evidence>
<feature type="transmembrane region" description="Helical" evidence="5">
    <location>
        <begin position="261"/>
        <end position="279"/>
    </location>
</feature>
<feature type="transmembrane region" description="Helical" evidence="5">
    <location>
        <begin position="349"/>
        <end position="368"/>
    </location>
</feature>
<dbReference type="SUPFAM" id="SSF103473">
    <property type="entry name" value="MFS general substrate transporter"/>
    <property type="match status" value="1"/>
</dbReference>
<evidence type="ECO:0000256" key="4">
    <source>
        <dbReference type="ARBA" id="ARBA00023136"/>
    </source>
</evidence>
<dbReference type="InterPro" id="IPR020846">
    <property type="entry name" value="MFS_dom"/>
</dbReference>
<keyword evidence="4 5" id="KW-0472">Membrane</keyword>
<dbReference type="CDD" id="cd17370">
    <property type="entry name" value="MFS_MJ1317_like"/>
    <property type="match status" value="1"/>
</dbReference>
<evidence type="ECO:0000259" key="6">
    <source>
        <dbReference type="PROSITE" id="PS50850"/>
    </source>
</evidence>
<feature type="transmembrane region" description="Helical" evidence="5">
    <location>
        <begin position="230"/>
        <end position="249"/>
    </location>
</feature>
<dbReference type="GO" id="GO:0022857">
    <property type="term" value="F:transmembrane transporter activity"/>
    <property type="evidence" value="ECO:0007669"/>
    <property type="project" value="InterPro"/>
</dbReference>
<dbReference type="PANTHER" id="PTHR23518:SF2">
    <property type="entry name" value="MAJOR FACILITATOR SUPERFAMILY TRANSPORTER"/>
    <property type="match status" value="1"/>
</dbReference>
<dbReference type="AlphaFoldDB" id="A0A974SSD0"/>
<name>A0A974SSD0_9RHOO</name>
<keyword evidence="2 5" id="KW-0812">Transmembrane</keyword>
<dbReference type="Gene3D" id="1.20.1250.20">
    <property type="entry name" value="MFS general substrate transporter like domains"/>
    <property type="match status" value="1"/>
</dbReference>
<evidence type="ECO:0000313" key="8">
    <source>
        <dbReference type="Proteomes" id="UP000663444"/>
    </source>
</evidence>
<keyword evidence="3 5" id="KW-1133">Transmembrane helix</keyword>
<dbReference type="RefSeq" id="WP_238999056.1">
    <property type="nucleotide sequence ID" value="NZ_CP064781.1"/>
</dbReference>
<sequence>MNVPRQRLPRVVVVLGLVSFCNDLASEMVTPLIPILLAAVLGAGPLALGLVEGVAEAVASWLKLWAGRRSDLWGGRRKPFVLAGYFLSNLVRPLLGVAGSWGAVVLLRGVDRVGKGLRTAPRDALVADATPPALRGRAYGLHRALDNGGAMGGALLAAACLSWSDLSLPQIILLSALPGFAGVALVAFAVRDHAAAGAPDARPDAGAGAGRQATPPPLAWRLLDPRLRRYFLVLALFALARASETFIVLRGHELAMSVPMLLLLWAAMSFAKAVTAWFGGRFGDRVGHGRVVLLHWLAHGLAFQLLAFVDSPATLWAAALVFGICAGIGEGAERALVGEIGNANERGTAFGWYNMTLGLAAIPAGLFFGGVWAAFGAAAAFLSGGALALLAAVLLRTAVLARR</sequence>
<accession>A0A974SSD0</accession>
<feature type="transmembrane region" description="Helical" evidence="5">
    <location>
        <begin position="291"/>
        <end position="309"/>
    </location>
</feature>
<feature type="transmembrane region" description="Helical" evidence="5">
    <location>
        <begin position="315"/>
        <end position="337"/>
    </location>
</feature>
<evidence type="ECO:0000256" key="5">
    <source>
        <dbReference type="SAM" id="Phobius"/>
    </source>
</evidence>
<feature type="transmembrane region" description="Helical" evidence="5">
    <location>
        <begin position="80"/>
        <end position="107"/>
    </location>
</feature>
<dbReference type="InterPro" id="IPR011701">
    <property type="entry name" value="MFS"/>
</dbReference>
<evidence type="ECO:0000313" key="7">
    <source>
        <dbReference type="EMBL" id="QRJ65557.1"/>
    </source>
</evidence>
<feature type="domain" description="Major facilitator superfamily (MFS) profile" evidence="6">
    <location>
        <begin position="11"/>
        <end position="403"/>
    </location>
</feature>
<organism evidence="7 8">
    <name type="scientific">Azospira restricta</name>
    <dbReference type="NCBI Taxonomy" id="404405"/>
    <lineage>
        <taxon>Bacteria</taxon>
        <taxon>Pseudomonadati</taxon>
        <taxon>Pseudomonadota</taxon>
        <taxon>Betaproteobacteria</taxon>
        <taxon>Rhodocyclales</taxon>
        <taxon>Rhodocyclaceae</taxon>
        <taxon>Azospira</taxon>
    </lineage>
</organism>
<dbReference type="InterPro" id="IPR005829">
    <property type="entry name" value="Sugar_transporter_CS"/>
</dbReference>